<sequence length="49" mass="5467">MGTRSTKILLLLVDDVVIADASSPYLAQAPILAGQQLLRWCGGRRWVWQ</sequence>
<dbReference type="Proteomes" id="UP001163152">
    <property type="component" value="Chromosome"/>
</dbReference>
<gene>
    <name evidence="1" type="ORF">OXH18_00085</name>
</gene>
<dbReference type="KEGG" id="tsin:OXH18_00085"/>
<organism evidence="1 2">
    <name type="scientific">Thermocoleostomius sinensis A174</name>
    <dbReference type="NCBI Taxonomy" id="2016057"/>
    <lineage>
        <taxon>Bacteria</taxon>
        <taxon>Bacillati</taxon>
        <taxon>Cyanobacteriota</taxon>
        <taxon>Cyanophyceae</taxon>
        <taxon>Oculatellales</taxon>
        <taxon>Oculatellaceae</taxon>
        <taxon>Thermocoleostomius</taxon>
    </lineage>
</organism>
<accession>A0A9E8ZCK9</accession>
<evidence type="ECO:0000313" key="1">
    <source>
        <dbReference type="EMBL" id="WAL60427.1"/>
    </source>
</evidence>
<name>A0A9E8ZCK9_9CYAN</name>
<dbReference type="RefSeq" id="WP_268610324.1">
    <property type="nucleotide sequence ID" value="NZ_CP113797.1"/>
</dbReference>
<protein>
    <submittedName>
        <fullName evidence="1">Uncharacterized protein</fullName>
    </submittedName>
</protein>
<reference evidence="1" key="1">
    <citation type="submission" date="2022-12" db="EMBL/GenBank/DDBJ databases">
        <title>Polyphasic identification of a Novel Hot-Spring Cyanobacterium Ocullathermofonsia sinensis gen nov. sp. nov. and Genomic Insights on its Adaptations to the Thermal Habitat.</title>
        <authorList>
            <person name="Daroch M."/>
            <person name="Tang J."/>
            <person name="Jiang Y."/>
        </authorList>
    </citation>
    <scope>NUCLEOTIDE SEQUENCE</scope>
    <source>
        <strain evidence="1">PKUAC-SCTA174</strain>
    </source>
</reference>
<keyword evidence="2" id="KW-1185">Reference proteome</keyword>
<proteinExistence type="predicted"/>
<dbReference type="EMBL" id="CP113797">
    <property type="protein sequence ID" value="WAL60427.1"/>
    <property type="molecule type" value="Genomic_DNA"/>
</dbReference>
<dbReference type="AlphaFoldDB" id="A0A9E8ZCK9"/>
<evidence type="ECO:0000313" key="2">
    <source>
        <dbReference type="Proteomes" id="UP001163152"/>
    </source>
</evidence>